<dbReference type="GO" id="GO:0004357">
    <property type="term" value="F:glutamate-cysteine ligase activity"/>
    <property type="evidence" value="ECO:0007669"/>
    <property type="project" value="UniProtKB-EC"/>
</dbReference>
<dbReference type="NCBIfam" id="TIGR02050">
    <property type="entry name" value="gshA_cyan_rel"/>
    <property type="match status" value="1"/>
</dbReference>
<evidence type="ECO:0000256" key="1">
    <source>
        <dbReference type="ARBA" id="ARBA00022598"/>
    </source>
</evidence>
<protein>
    <recommendedName>
        <fullName evidence="5">Putative glutamate--cysteine ligase 2</fullName>
        <ecNumber evidence="5">6.3.2.2</ecNumber>
    </recommendedName>
    <alternativeName>
        <fullName evidence="5">Gamma-glutamylcysteine synthetase 2</fullName>
        <shortName evidence="5">GCS 2</shortName>
        <shortName evidence="5">Gamma-GCS 2</shortName>
    </alternativeName>
</protein>
<dbReference type="NCBIfam" id="NF010039">
    <property type="entry name" value="PRK13515.1"/>
    <property type="match status" value="1"/>
</dbReference>
<keyword evidence="3 5" id="KW-0067">ATP-binding</keyword>
<keyword evidence="2 5" id="KW-0547">Nucleotide-binding</keyword>
<evidence type="ECO:0000256" key="4">
    <source>
        <dbReference type="ARBA" id="ARBA00048819"/>
    </source>
</evidence>
<evidence type="ECO:0000256" key="3">
    <source>
        <dbReference type="ARBA" id="ARBA00022840"/>
    </source>
</evidence>
<comment type="catalytic activity">
    <reaction evidence="4 5">
        <text>L-cysteine + L-glutamate + ATP = gamma-L-glutamyl-L-cysteine + ADP + phosphate + H(+)</text>
        <dbReference type="Rhea" id="RHEA:13285"/>
        <dbReference type="ChEBI" id="CHEBI:15378"/>
        <dbReference type="ChEBI" id="CHEBI:29985"/>
        <dbReference type="ChEBI" id="CHEBI:30616"/>
        <dbReference type="ChEBI" id="CHEBI:35235"/>
        <dbReference type="ChEBI" id="CHEBI:43474"/>
        <dbReference type="ChEBI" id="CHEBI:58173"/>
        <dbReference type="ChEBI" id="CHEBI:456216"/>
        <dbReference type="EC" id="6.3.2.2"/>
    </reaction>
</comment>
<dbReference type="InterPro" id="IPR050141">
    <property type="entry name" value="GCL_type2/YbdK_subfam"/>
</dbReference>
<dbReference type="InterPro" id="IPR006336">
    <property type="entry name" value="GCS2"/>
</dbReference>
<dbReference type="GO" id="GO:0005524">
    <property type="term" value="F:ATP binding"/>
    <property type="evidence" value="ECO:0007669"/>
    <property type="project" value="UniProtKB-KW"/>
</dbReference>
<gene>
    <name evidence="6" type="ORF">JF888_09165</name>
</gene>
<comment type="caution">
    <text evidence="6">The sequence shown here is derived from an EMBL/GenBank/DDBJ whole genome shotgun (WGS) entry which is preliminary data.</text>
</comment>
<keyword evidence="1 5" id="KW-0436">Ligase</keyword>
<evidence type="ECO:0000313" key="6">
    <source>
        <dbReference type="EMBL" id="MBJ7603339.1"/>
    </source>
</evidence>
<reference evidence="6 7" key="1">
    <citation type="submission" date="2020-10" db="EMBL/GenBank/DDBJ databases">
        <title>Ca. Dormibacterota MAGs.</title>
        <authorList>
            <person name="Montgomery K."/>
        </authorList>
    </citation>
    <scope>NUCLEOTIDE SEQUENCE [LARGE SCALE GENOMIC DNA]</scope>
    <source>
        <strain evidence="6">SC8811_S16_3</strain>
    </source>
</reference>
<name>A0A934KBB6_9BACT</name>
<accession>A0A934KBB6</accession>
<dbReference type="HAMAP" id="MF_01609">
    <property type="entry name" value="Glu_cys_ligase_2"/>
    <property type="match status" value="1"/>
</dbReference>
<comment type="similarity">
    <text evidence="5">Belongs to the glutamate--cysteine ligase type 2 family. YbdK subfamily.</text>
</comment>
<dbReference type="InterPro" id="IPR014746">
    <property type="entry name" value="Gln_synth/guanido_kin_cat_dom"/>
</dbReference>
<dbReference type="InterPro" id="IPR011793">
    <property type="entry name" value="YbdK"/>
</dbReference>
<dbReference type="PANTHER" id="PTHR36510:SF1">
    <property type="entry name" value="GLUTAMATE--CYSTEINE LIGASE 2-RELATED"/>
    <property type="match status" value="1"/>
</dbReference>
<evidence type="ECO:0000256" key="2">
    <source>
        <dbReference type="ARBA" id="ARBA00022741"/>
    </source>
</evidence>
<dbReference type="EC" id="6.3.2.2" evidence="5"/>
<dbReference type="RefSeq" id="WP_338179184.1">
    <property type="nucleotide sequence ID" value="NZ_JAEKNQ010000035.1"/>
</dbReference>
<dbReference type="NCBIfam" id="NF010041">
    <property type="entry name" value="PRK13517.1-1"/>
    <property type="match status" value="1"/>
</dbReference>
<proteinExistence type="inferred from homology"/>
<dbReference type="SUPFAM" id="SSF55931">
    <property type="entry name" value="Glutamine synthetase/guanido kinase"/>
    <property type="match status" value="1"/>
</dbReference>
<evidence type="ECO:0000313" key="7">
    <source>
        <dbReference type="Proteomes" id="UP000620075"/>
    </source>
</evidence>
<dbReference type="EMBL" id="JAEKNQ010000035">
    <property type="protein sequence ID" value="MBJ7603339.1"/>
    <property type="molecule type" value="Genomic_DNA"/>
</dbReference>
<evidence type="ECO:0000256" key="5">
    <source>
        <dbReference type="HAMAP-Rule" id="MF_01609"/>
    </source>
</evidence>
<organism evidence="6 7">
    <name type="scientific">Candidatus Dormiibacter inghamiae</name>
    <dbReference type="NCBI Taxonomy" id="3127013"/>
    <lineage>
        <taxon>Bacteria</taxon>
        <taxon>Bacillati</taxon>
        <taxon>Candidatus Dormiibacterota</taxon>
        <taxon>Candidatus Dormibacteria</taxon>
        <taxon>Candidatus Dormibacterales</taxon>
        <taxon>Candidatus Dormibacteraceae</taxon>
        <taxon>Candidatus Dormiibacter</taxon>
    </lineage>
</organism>
<sequence length="365" mass="40731">MDDFTLGVEEEYQVVDPATRELRSDAQRVLARAAKQVGDQVTGEFYLSQVEIGTPVCQTLAEVRREVIRLRRAAAGAAAAEGCLIGAAGTHPFSHWAEQELTPKTRYGTIVDQYQQLAREEVIFGNHVHVGIGSREAAIQIMNRARLWLAPILALAANSPFWLGIDSGYASFGREMWRRWPMAGVPPVFSSRADYEEFIQLLMETRTIAEPTKLYWDIRPSERFETLEFRVTDVCLSVDEAVLVAGLTRALARTCHLQAQREEPIPRVRTELVVAANWRAARYGIDAELLDIEAAGSVPAKTLIERFVSVVRPALDEQGDWEEVSSLLSATLARGNGANRQRKAFARRQNLEDVVDLLIRETSAA</sequence>
<comment type="function">
    <text evidence="5">ATP-dependent carboxylate-amine ligase which exhibits weak glutamate--cysteine ligase activity.</text>
</comment>
<dbReference type="Gene3D" id="3.30.590.20">
    <property type="match status" value="1"/>
</dbReference>
<dbReference type="GO" id="GO:0042398">
    <property type="term" value="P:modified amino acid biosynthetic process"/>
    <property type="evidence" value="ECO:0007669"/>
    <property type="project" value="InterPro"/>
</dbReference>
<dbReference type="PANTHER" id="PTHR36510">
    <property type="entry name" value="GLUTAMATE--CYSTEINE LIGASE 2-RELATED"/>
    <property type="match status" value="1"/>
</dbReference>
<dbReference type="Pfam" id="PF04107">
    <property type="entry name" value="GCS2"/>
    <property type="match status" value="1"/>
</dbReference>
<dbReference type="AlphaFoldDB" id="A0A934KBB6"/>
<dbReference type="Proteomes" id="UP000620075">
    <property type="component" value="Unassembled WGS sequence"/>
</dbReference>